<organism evidence="10">
    <name type="scientific">Hirondellea gigas</name>
    <dbReference type="NCBI Taxonomy" id="1518452"/>
    <lineage>
        <taxon>Eukaryota</taxon>
        <taxon>Metazoa</taxon>
        <taxon>Ecdysozoa</taxon>
        <taxon>Arthropoda</taxon>
        <taxon>Crustacea</taxon>
        <taxon>Multicrustacea</taxon>
        <taxon>Malacostraca</taxon>
        <taxon>Eumalacostraca</taxon>
        <taxon>Peracarida</taxon>
        <taxon>Amphipoda</taxon>
        <taxon>Amphilochidea</taxon>
        <taxon>Lysianassida</taxon>
        <taxon>Lysianassidira</taxon>
        <taxon>Lysianassoidea</taxon>
        <taxon>Lysianassidae</taxon>
        <taxon>Hirondellea</taxon>
    </lineage>
</organism>
<dbReference type="InterPro" id="IPR036388">
    <property type="entry name" value="WH-like_DNA-bd_sf"/>
</dbReference>
<dbReference type="PROSITE" id="PS51293">
    <property type="entry name" value="SANT"/>
    <property type="match status" value="1"/>
</dbReference>
<keyword evidence="4" id="KW-0539">Nucleus</keyword>
<evidence type="ECO:0000256" key="4">
    <source>
        <dbReference type="ARBA" id="ARBA00023242"/>
    </source>
</evidence>
<dbReference type="Gene3D" id="3.40.140.10">
    <property type="entry name" value="Cytidine Deaminase, domain 2"/>
    <property type="match status" value="1"/>
</dbReference>
<evidence type="ECO:0000313" key="10">
    <source>
        <dbReference type="EMBL" id="LAC21535.1"/>
    </source>
</evidence>
<dbReference type="InterPro" id="IPR001005">
    <property type="entry name" value="SANT/Myb"/>
</dbReference>
<dbReference type="PANTHER" id="PTHR10410">
    <property type="entry name" value="EUKARYOTIC TRANSLATION INITIATION FACTOR 3 -RELATED"/>
    <property type="match status" value="1"/>
</dbReference>
<dbReference type="SUPFAM" id="SSF102712">
    <property type="entry name" value="JAB1/MPN domain"/>
    <property type="match status" value="1"/>
</dbReference>
<dbReference type="Pfam" id="PF01398">
    <property type="entry name" value="JAB"/>
    <property type="match status" value="1"/>
</dbReference>
<dbReference type="GO" id="GO:0003677">
    <property type="term" value="F:DNA binding"/>
    <property type="evidence" value="ECO:0007669"/>
    <property type="project" value="UniProtKB-KW"/>
</dbReference>
<evidence type="ECO:0000256" key="1">
    <source>
        <dbReference type="ARBA" id="ARBA00004123"/>
    </source>
</evidence>
<dbReference type="SUPFAM" id="SSF46689">
    <property type="entry name" value="Homeodomain-like"/>
    <property type="match status" value="2"/>
</dbReference>
<feature type="domain" description="SWIRM" evidence="8">
    <location>
        <begin position="500"/>
        <end position="598"/>
    </location>
</feature>
<sequence length="933" mass="103136">MSAVEEDLGGAALDIDVVGLPDIEEFKSEADLFDFDSGTEYGLFGEAGADLQPPGSSSNSCVCFSEPCNSKTATYFDDGTQQQLLLTAAAELQSCLLLEADVAVGSSAADARLHSAAGRNMSARPRLAIRSKRKSTWTLMEKDLFQKGLDLIGLNWNKLSRFISSKSPSQVRSYHRKWAETANVIQDSMEDFSVSYVIDPSTAGTDVNISHPLTIMQTVTTNLTATDAIPVPVVTAPMMIVKTNTRNKLMNDAGKNEQPSSKFTVTNSRHATDIGDECCLEFGSNNPARVSTVETGGVNVTPGTCEPFISPYDDWEVGSHVSVGGSDVNANTSVPLNESKTNRKLKTNAKKSKLKKESSDKLPILKPKKTKRKKCTVKDVNLLEVEVCAPMELNNQISDACDIRLRNIEGQVVRLCKDGSAEDSDVDIDVSDDEQLLIVDNDSRAVKTNQIPASNVTSSNCRIEGKLDIKAGKTVLEVDIIATLKTSSNVEKKEPLCFNILQPKEEFIFDLYEITDEEKLIHCEYFVNKGVKTPERYLKIRNAIIDVWRQNKPNYVGKTSARTSLKNCGDVNSIGKIHEYLEKKGAVNFGCSCAKYGDLFITPSVPKCRSANKLVDTRQLNRTNVTRQKRNKFRVGLTEGGGLTIRHDDSGAIVDACHIPEAPKHRKPNEKKSEQFKLVKCMEYGTKNGPAPFKVVLHPQAVATMDLHAHSSVAEVMGLVGGYRDFVNESVHITVAVPTQATSSGVECDMCPVSQSEACVRIQQCGVQVVGWYHSHPTFPPNPSVQDIESQSNMQQWFARQNTPFIGVILSPFCPTNRTESSHIQCLVLDQSIDKKSSVNCDNKSPFKLHWEVGEEKPPSKWTDLDKEVREVVSGGKEFGVAVEWRKEWKANLTYWEKAIRSLELLLPQHMGKFVQHVRQAFISAIKDQMDDR</sequence>
<dbReference type="InterPro" id="IPR037518">
    <property type="entry name" value="MPN"/>
</dbReference>
<dbReference type="InterPro" id="IPR000555">
    <property type="entry name" value="JAMM/MPN+_dom"/>
</dbReference>
<dbReference type="GO" id="GO:0008237">
    <property type="term" value="F:metallopeptidase activity"/>
    <property type="evidence" value="ECO:0007669"/>
    <property type="project" value="InterPro"/>
</dbReference>
<dbReference type="PROSITE" id="PS50249">
    <property type="entry name" value="MPN"/>
    <property type="match status" value="1"/>
</dbReference>
<dbReference type="Gene3D" id="1.10.10.10">
    <property type="entry name" value="Winged helix-like DNA-binding domain superfamily/Winged helix DNA-binding domain"/>
    <property type="match status" value="1"/>
</dbReference>
<feature type="domain" description="MPN" evidence="7">
    <location>
        <begin position="695"/>
        <end position="829"/>
    </location>
</feature>
<dbReference type="PROSITE" id="PS50934">
    <property type="entry name" value="SWIRM"/>
    <property type="match status" value="1"/>
</dbReference>
<dbReference type="GO" id="GO:0005634">
    <property type="term" value="C:nucleus"/>
    <property type="evidence" value="ECO:0007669"/>
    <property type="project" value="UniProtKB-SubCell"/>
</dbReference>
<comment type="subcellular location">
    <subcellularLocation>
        <location evidence="1">Nucleus</location>
    </subcellularLocation>
</comment>
<dbReference type="AlphaFoldDB" id="A0A6A7FU35"/>
<comment type="similarity">
    <text evidence="2">Belongs to the peptidase M67A family. MYSM1 subfamily.</text>
</comment>
<dbReference type="InterPro" id="IPR007526">
    <property type="entry name" value="SWIRM"/>
</dbReference>
<keyword evidence="3" id="KW-0238">DNA-binding</keyword>
<feature type="compositionally biased region" description="Polar residues" evidence="6">
    <location>
        <begin position="328"/>
        <end position="339"/>
    </location>
</feature>
<dbReference type="InterPro" id="IPR017884">
    <property type="entry name" value="SANT_dom"/>
</dbReference>
<feature type="region of interest" description="Disordered" evidence="6">
    <location>
        <begin position="326"/>
        <end position="363"/>
    </location>
</feature>
<feature type="domain" description="SANT" evidence="9">
    <location>
        <begin position="132"/>
        <end position="183"/>
    </location>
</feature>
<dbReference type="InterPro" id="IPR009057">
    <property type="entry name" value="Homeodomain-like_sf"/>
</dbReference>
<evidence type="ECO:0000259" key="9">
    <source>
        <dbReference type="PROSITE" id="PS51293"/>
    </source>
</evidence>
<evidence type="ECO:0000256" key="2">
    <source>
        <dbReference type="ARBA" id="ARBA00007194"/>
    </source>
</evidence>
<reference evidence="10" key="1">
    <citation type="submission" date="2017-11" db="EMBL/GenBank/DDBJ databases">
        <title>The sensing device of the deep-sea amphipod.</title>
        <authorList>
            <person name="Kobayashi H."/>
            <person name="Nagahama T."/>
            <person name="Arai W."/>
            <person name="Sasagawa Y."/>
            <person name="Umeda M."/>
            <person name="Hayashi T."/>
            <person name="Nikaido I."/>
            <person name="Watanabe H."/>
            <person name="Oguri K."/>
            <person name="Kitazato H."/>
            <person name="Fujioka K."/>
            <person name="Kido Y."/>
            <person name="Takami H."/>
        </authorList>
    </citation>
    <scope>NUCLEOTIDE SEQUENCE</scope>
    <source>
        <tissue evidence="10">Whole body</tissue>
    </source>
</reference>
<evidence type="ECO:0000256" key="6">
    <source>
        <dbReference type="SAM" id="MobiDB-lite"/>
    </source>
</evidence>
<dbReference type="EMBL" id="IACT01002246">
    <property type="protein sequence ID" value="LAC21535.1"/>
    <property type="molecule type" value="mRNA"/>
</dbReference>
<dbReference type="SMART" id="SM00717">
    <property type="entry name" value="SANT"/>
    <property type="match status" value="1"/>
</dbReference>
<feature type="compositionally biased region" description="Basic residues" evidence="6">
    <location>
        <begin position="342"/>
        <end position="354"/>
    </location>
</feature>
<name>A0A6A7FU35_9CRUS</name>
<evidence type="ECO:0000259" key="8">
    <source>
        <dbReference type="PROSITE" id="PS50934"/>
    </source>
</evidence>
<evidence type="ECO:0000259" key="7">
    <source>
        <dbReference type="PROSITE" id="PS50249"/>
    </source>
</evidence>
<dbReference type="InterPro" id="IPR050242">
    <property type="entry name" value="JAMM_MPN+_peptidase_M67A"/>
</dbReference>
<evidence type="ECO:0000256" key="5">
    <source>
        <dbReference type="ARBA" id="ARBA00032256"/>
    </source>
</evidence>
<dbReference type="CDD" id="cd00167">
    <property type="entry name" value="SANT"/>
    <property type="match status" value="1"/>
</dbReference>
<accession>A0A6A7FU35</accession>
<dbReference type="Pfam" id="PF04433">
    <property type="entry name" value="SWIRM"/>
    <property type="match status" value="1"/>
</dbReference>
<proteinExistence type="evidence at transcript level"/>
<evidence type="ECO:0000256" key="3">
    <source>
        <dbReference type="ARBA" id="ARBA00023125"/>
    </source>
</evidence>
<dbReference type="Gene3D" id="1.20.58.1880">
    <property type="match status" value="1"/>
</dbReference>
<protein>
    <recommendedName>
        <fullName evidence="5">Myb-like, SWIRM and MPN domain-containing protein 1</fullName>
    </recommendedName>
</protein>